<sequence>MTETYRNKTRNVVLTKDDVGKTKPTCYNLPPSQHAYGRSDPPDVENAQEVTMTWAPHVPTPSPALYLQDFRKINKMGTKSGVANAKQLAEFRKGKDVRVTPRGPAGRSTNHIPSHADPSQVYGVKGKPGTPINNIVGGHFAKRSEEAILAQYQYYAEQSELPNGKHRIKLTKAAGDRIHEARMRRADAQSETPREEFKMSKFKKVSPRLKLRPLNGPQEYESELDSPGRPLNHSAFDDAHLD</sequence>
<dbReference type="OrthoDB" id="532484at2759"/>
<feature type="region of interest" description="Disordered" evidence="1">
    <location>
        <begin position="20"/>
        <end position="44"/>
    </location>
</feature>
<accession>A0A813FS91</accession>
<comment type="caution">
    <text evidence="2">The sequence shown here is derived from an EMBL/GenBank/DDBJ whole genome shotgun (WGS) entry which is preliminary data.</text>
</comment>
<feature type="compositionally biased region" description="Basic and acidic residues" evidence="1">
    <location>
        <begin position="179"/>
        <end position="199"/>
    </location>
</feature>
<evidence type="ECO:0000256" key="1">
    <source>
        <dbReference type="SAM" id="MobiDB-lite"/>
    </source>
</evidence>
<name>A0A813FS91_POLGL</name>
<dbReference type="InterPro" id="IPR029147">
    <property type="entry name" value="CFAP77"/>
</dbReference>
<keyword evidence="3" id="KW-1185">Reference proteome</keyword>
<dbReference type="EMBL" id="CAJNNV010025267">
    <property type="protein sequence ID" value="CAE8613533.1"/>
    <property type="molecule type" value="Genomic_DNA"/>
</dbReference>
<feature type="region of interest" description="Disordered" evidence="1">
    <location>
        <begin position="98"/>
        <end position="123"/>
    </location>
</feature>
<evidence type="ECO:0000313" key="2">
    <source>
        <dbReference type="EMBL" id="CAE8613533.1"/>
    </source>
</evidence>
<dbReference type="Pfam" id="PF14825">
    <property type="entry name" value="CFAP77"/>
    <property type="match status" value="1"/>
</dbReference>
<dbReference type="AlphaFoldDB" id="A0A813FS91"/>
<dbReference type="PANTHER" id="PTHR28617">
    <property type="entry name" value="CILIA- AND FLAGELLA-ASSOCIATED PROTEIN 77"/>
    <property type="match status" value="1"/>
</dbReference>
<protein>
    <recommendedName>
        <fullName evidence="4">Flagellar associated protein</fullName>
    </recommendedName>
</protein>
<reference evidence="2" key="1">
    <citation type="submission" date="2021-02" db="EMBL/GenBank/DDBJ databases">
        <authorList>
            <person name="Dougan E. K."/>
            <person name="Rhodes N."/>
            <person name="Thang M."/>
            <person name="Chan C."/>
        </authorList>
    </citation>
    <scope>NUCLEOTIDE SEQUENCE</scope>
</reference>
<feature type="compositionally biased region" description="Basic residues" evidence="1">
    <location>
        <begin position="200"/>
        <end position="211"/>
    </location>
</feature>
<dbReference type="PANTHER" id="PTHR28617:SF1">
    <property type="entry name" value="CILIA- AND FLAGELLA-ASSOCIATED PROTEIN 77"/>
    <property type="match status" value="1"/>
</dbReference>
<dbReference type="OMA" id="HYYKREF"/>
<gene>
    <name evidence="2" type="ORF">PGLA1383_LOCUS31302</name>
</gene>
<feature type="region of interest" description="Disordered" evidence="1">
    <location>
        <begin position="179"/>
        <end position="242"/>
    </location>
</feature>
<proteinExistence type="predicted"/>
<organism evidence="2 3">
    <name type="scientific">Polarella glacialis</name>
    <name type="common">Dinoflagellate</name>
    <dbReference type="NCBI Taxonomy" id="89957"/>
    <lineage>
        <taxon>Eukaryota</taxon>
        <taxon>Sar</taxon>
        <taxon>Alveolata</taxon>
        <taxon>Dinophyceae</taxon>
        <taxon>Suessiales</taxon>
        <taxon>Suessiaceae</taxon>
        <taxon>Polarella</taxon>
    </lineage>
</organism>
<dbReference type="Proteomes" id="UP000654075">
    <property type="component" value="Unassembled WGS sequence"/>
</dbReference>
<evidence type="ECO:0008006" key="4">
    <source>
        <dbReference type="Google" id="ProtNLM"/>
    </source>
</evidence>
<evidence type="ECO:0000313" key="3">
    <source>
        <dbReference type="Proteomes" id="UP000654075"/>
    </source>
</evidence>